<comment type="caution">
    <text evidence="2">The sequence shown here is derived from an EMBL/GenBank/DDBJ whole genome shotgun (WGS) entry which is preliminary data.</text>
</comment>
<evidence type="ECO:0000313" key="2">
    <source>
        <dbReference type="EMBL" id="KAL0370758.1"/>
    </source>
</evidence>
<sequence length="66" mass="7130">MSLRKKVKGIRCPCAAGRKRLGTPLASSAGRPSMDRMTGVHVERSPRCLVPNRRNALQGTTGCPLQ</sequence>
<proteinExistence type="predicted"/>
<protein>
    <submittedName>
        <fullName evidence="2">Uncharacterized protein</fullName>
    </submittedName>
</protein>
<dbReference type="AlphaFoldDB" id="A0AAW2QSV3"/>
<reference evidence="2" key="1">
    <citation type="submission" date="2020-06" db="EMBL/GenBank/DDBJ databases">
        <authorList>
            <person name="Li T."/>
            <person name="Hu X."/>
            <person name="Zhang T."/>
            <person name="Song X."/>
            <person name="Zhang H."/>
            <person name="Dai N."/>
            <person name="Sheng W."/>
            <person name="Hou X."/>
            <person name="Wei L."/>
        </authorList>
    </citation>
    <scope>NUCLEOTIDE SEQUENCE</scope>
    <source>
        <strain evidence="2">G01</strain>
        <tissue evidence="2">Leaf</tissue>
    </source>
</reference>
<dbReference type="EMBL" id="JACGWK010000002">
    <property type="protein sequence ID" value="KAL0370758.1"/>
    <property type="molecule type" value="Genomic_DNA"/>
</dbReference>
<organism evidence="2">
    <name type="scientific">Sesamum angustifolium</name>
    <dbReference type="NCBI Taxonomy" id="2727405"/>
    <lineage>
        <taxon>Eukaryota</taxon>
        <taxon>Viridiplantae</taxon>
        <taxon>Streptophyta</taxon>
        <taxon>Embryophyta</taxon>
        <taxon>Tracheophyta</taxon>
        <taxon>Spermatophyta</taxon>
        <taxon>Magnoliopsida</taxon>
        <taxon>eudicotyledons</taxon>
        <taxon>Gunneridae</taxon>
        <taxon>Pentapetalae</taxon>
        <taxon>asterids</taxon>
        <taxon>lamiids</taxon>
        <taxon>Lamiales</taxon>
        <taxon>Pedaliaceae</taxon>
        <taxon>Sesamum</taxon>
    </lineage>
</organism>
<reference evidence="2" key="2">
    <citation type="journal article" date="2024" name="Plant">
        <title>Genomic evolution and insights into agronomic trait innovations of Sesamum species.</title>
        <authorList>
            <person name="Miao H."/>
            <person name="Wang L."/>
            <person name="Qu L."/>
            <person name="Liu H."/>
            <person name="Sun Y."/>
            <person name="Le M."/>
            <person name="Wang Q."/>
            <person name="Wei S."/>
            <person name="Zheng Y."/>
            <person name="Lin W."/>
            <person name="Duan Y."/>
            <person name="Cao H."/>
            <person name="Xiong S."/>
            <person name="Wang X."/>
            <person name="Wei L."/>
            <person name="Li C."/>
            <person name="Ma Q."/>
            <person name="Ju M."/>
            <person name="Zhao R."/>
            <person name="Li G."/>
            <person name="Mu C."/>
            <person name="Tian Q."/>
            <person name="Mei H."/>
            <person name="Zhang T."/>
            <person name="Gao T."/>
            <person name="Zhang H."/>
        </authorList>
    </citation>
    <scope>NUCLEOTIDE SEQUENCE</scope>
    <source>
        <strain evidence="2">G01</strain>
    </source>
</reference>
<evidence type="ECO:0000256" key="1">
    <source>
        <dbReference type="SAM" id="MobiDB-lite"/>
    </source>
</evidence>
<gene>
    <name evidence="2" type="ORF">Sangu_0393900</name>
</gene>
<feature type="region of interest" description="Disordered" evidence="1">
    <location>
        <begin position="21"/>
        <end position="43"/>
    </location>
</feature>
<accession>A0AAW2QSV3</accession>
<name>A0AAW2QSV3_9LAMI</name>